<evidence type="ECO:0000256" key="1">
    <source>
        <dbReference type="SAM" id="MobiDB-lite"/>
    </source>
</evidence>
<feature type="compositionally biased region" description="Basic and acidic residues" evidence="1">
    <location>
        <begin position="100"/>
        <end position="110"/>
    </location>
</feature>
<name>A0A6A5XW44_9PLEO</name>
<dbReference type="EMBL" id="ML978068">
    <property type="protein sequence ID" value="KAF2017057.1"/>
    <property type="molecule type" value="Genomic_DNA"/>
</dbReference>
<sequence length="211" mass="24131">MQDATTQSRLLFKKEESQEHIPNNPSSEIQASSAIPTYMSEHQDRTPGWSFSNLRSSPLDPTLQHPSSAHGHSPRRIASFVYQGQDPPLMSGGAGSPDGIHLHVPDPESQHKHRRRRSSPVPVPVYKLKWNLTLGWGTYLKECVKYESKRRAKLKRRQERRARREARKKADDKSRKVAYSQSAHSQIVEARDREQEGFVPPAIRISRDQNP</sequence>
<feature type="compositionally biased region" description="Polar residues" evidence="1">
    <location>
        <begin position="20"/>
        <end position="35"/>
    </location>
</feature>
<evidence type="ECO:0000313" key="3">
    <source>
        <dbReference type="Proteomes" id="UP000799778"/>
    </source>
</evidence>
<feature type="compositionally biased region" description="Basic residues" evidence="1">
    <location>
        <begin position="150"/>
        <end position="167"/>
    </location>
</feature>
<dbReference type="Proteomes" id="UP000799778">
    <property type="component" value="Unassembled WGS sequence"/>
</dbReference>
<feature type="region of interest" description="Disordered" evidence="1">
    <location>
        <begin position="1"/>
        <end position="120"/>
    </location>
</feature>
<evidence type="ECO:0000313" key="2">
    <source>
        <dbReference type="EMBL" id="KAF2017057.1"/>
    </source>
</evidence>
<accession>A0A6A5XW44</accession>
<dbReference type="RefSeq" id="XP_033385396.1">
    <property type="nucleotide sequence ID" value="XM_033521148.1"/>
</dbReference>
<keyword evidence="3" id="KW-1185">Reference proteome</keyword>
<protein>
    <submittedName>
        <fullName evidence="2">Uncharacterized protein</fullName>
    </submittedName>
</protein>
<dbReference type="AlphaFoldDB" id="A0A6A5XW44"/>
<organism evidence="2 3">
    <name type="scientific">Aaosphaeria arxii CBS 175.79</name>
    <dbReference type="NCBI Taxonomy" id="1450172"/>
    <lineage>
        <taxon>Eukaryota</taxon>
        <taxon>Fungi</taxon>
        <taxon>Dikarya</taxon>
        <taxon>Ascomycota</taxon>
        <taxon>Pezizomycotina</taxon>
        <taxon>Dothideomycetes</taxon>
        <taxon>Pleosporomycetidae</taxon>
        <taxon>Pleosporales</taxon>
        <taxon>Pleosporales incertae sedis</taxon>
        <taxon>Aaosphaeria</taxon>
    </lineage>
</organism>
<proteinExistence type="predicted"/>
<feature type="region of interest" description="Disordered" evidence="1">
    <location>
        <begin position="149"/>
        <end position="211"/>
    </location>
</feature>
<reference evidence="2" key="1">
    <citation type="journal article" date="2020" name="Stud. Mycol.">
        <title>101 Dothideomycetes genomes: a test case for predicting lifestyles and emergence of pathogens.</title>
        <authorList>
            <person name="Haridas S."/>
            <person name="Albert R."/>
            <person name="Binder M."/>
            <person name="Bloem J."/>
            <person name="Labutti K."/>
            <person name="Salamov A."/>
            <person name="Andreopoulos B."/>
            <person name="Baker S."/>
            <person name="Barry K."/>
            <person name="Bills G."/>
            <person name="Bluhm B."/>
            <person name="Cannon C."/>
            <person name="Castanera R."/>
            <person name="Culley D."/>
            <person name="Daum C."/>
            <person name="Ezra D."/>
            <person name="Gonzalez J."/>
            <person name="Henrissat B."/>
            <person name="Kuo A."/>
            <person name="Liang C."/>
            <person name="Lipzen A."/>
            <person name="Lutzoni F."/>
            <person name="Magnuson J."/>
            <person name="Mondo S."/>
            <person name="Nolan M."/>
            <person name="Ohm R."/>
            <person name="Pangilinan J."/>
            <person name="Park H.-J."/>
            <person name="Ramirez L."/>
            <person name="Alfaro M."/>
            <person name="Sun H."/>
            <person name="Tritt A."/>
            <person name="Yoshinaga Y."/>
            <person name="Zwiers L.-H."/>
            <person name="Turgeon B."/>
            <person name="Goodwin S."/>
            <person name="Spatafora J."/>
            <person name="Crous P."/>
            <person name="Grigoriev I."/>
        </authorList>
    </citation>
    <scope>NUCLEOTIDE SEQUENCE</scope>
    <source>
        <strain evidence="2">CBS 175.79</strain>
    </source>
</reference>
<gene>
    <name evidence="2" type="ORF">BU24DRAFT_142671</name>
</gene>
<dbReference type="GeneID" id="54278545"/>